<gene>
    <name evidence="1" type="ORF">CO137_00860</name>
</gene>
<evidence type="ECO:0000313" key="1">
    <source>
        <dbReference type="EMBL" id="PJA90190.1"/>
    </source>
</evidence>
<organism evidence="1 2">
    <name type="scientific">Candidatus Magasanikbacteria bacterium CG_4_9_14_3_um_filter_32_9</name>
    <dbReference type="NCBI Taxonomy" id="1974644"/>
    <lineage>
        <taxon>Bacteria</taxon>
        <taxon>Candidatus Magasanikiibacteriota</taxon>
    </lineage>
</organism>
<evidence type="ECO:0008006" key="3">
    <source>
        <dbReference type="Google" id="ProtNLM"/>
    </source>
</evidence>
<evidence type="ECO:0000313" key="2">
    <source>
        <dbReference type="Proteomes" id="UP000230843"/>
    </source>
</evidence>
<name>A0A2M7Z7H3_9BACT</name>
<dbReference type="PROSITE" id="PS51257">
    <property type="entry name" value="PROKAR_LIPOPROTEIN"/>
    <property type="match status" value="1"/>
</dbReference>
<proteinExistence type="predicted"/>
<accession>A0A2M7Z7H3</accession>
<sequence length="198" mass="22714">MGKQFSVLLTIFCLFLIGCNKKEEETIPKLVETTKNNQPFECSVGTTYTEKEDEEGTALECFCLDENNQKTGLFYVYYLDTKTLWVLGEYKNDKTVGKWALWDKEKNLRMLGYYNDNSQPDGLGVFYLEDGDYKVIYVDNGEPPNEILVFESNGNLKEIILRDAGVIIPRIQIEELALEIEKKVKEDLAKALKDLPTP</sequence>
<protein>
    <recommendedName>
        <fullName evidence="3">Lipoprotein</fullName>
    </recommendedName>
</protein>
<dbReference type="AlphaFoldDB" id="A0A2M7Z7H3"/>
<dbReference type="Gene3D" id="2.20.110.10">
    <property type="entry name" value="Histone H3 K4-specific methyltransferase SET7/9 N-terminal domain"/>
    <property type="match status" value="1"/>
</dbReference>
<reference evidence="2" key="1">
    <citation type="submission" date="2017-09" db="EMBL/GenBank/DDBJ databases">
        <title>Depth-based differentiation of microbial function through sediment-hosted aquifers and enrichment of novel symbionts in the deep terrestrial subsurface.</title>
        <authorList>
            <person name="Probst A.J."/>
            <person name="Ladd B."/>
            <person name="Jarett J.K."/>
            <person name="Geller-Mcgrath D.E."/>
            <person name="Sieber C.M.K."/>
            <person name="Emerson J.B."/>
            <person name="Anantharaman K."/>
            <person name="Thomas B.C."/>
            <person name="Malmstrom R."/>
            <person name="Stieglmeier M."/>
            <person name="Klingl A."/>
            <person name="Woyke T."/>
            <person name="Ryan C.M."/>
            <person name="Banfield J.F."/>
        </authorList>
    </citation>
    <scope>NUCLEOTIDE SEQUENCE [LARGE SCALE GENOMIC DNA]</scope>
</reference>
<dbReference type="SUPFAM" id="SSF82185">
    <property type="entry name" value="Histone H3 K4-specific methyltransferase SET7/9 N-terminal domain"/>
    <property type="match status" value="1"/>
</dbReference>
<dbReference type="Proteomes" id="UP000230843">
    <property type="component" value="Unassembled WGS sequence"/>
</dbReference>
<dbReference type="EMBL" id="PFVJ01000020">
    <property type="protein sequence ID" value="PJA90190.1"/>
    <property type="molecule type" value="Genomic_DNA"/>
</dbReference>
<comment type="caution">
    <text evidence="1">The sequence shown here is derived from an EMBL/GenBank/DDBJ whole genome shotgun (WGS) entry which is preliminary data.</text>
</comment>